<protein>
    <submittedName>
        <fullName evidence="2">Uncharacterized protein</fullName>
    </submittedName>
</protein>
<evidence type="ECO:0000313" key="2">
    <source>
        <dbReference type="EMBL" id="GHD08890.1"/>
    </source>
</evidence>
<evidence type="ECO:0000313" key="3">
    <source>
        <dbReference type="Proteomes" id="UP000642819"/>
    </source>
</evidence>
<dbReference type="Proteomes" id="UP000642819">
    <property type="component" value="Unassembled WGS sequence"/>
</dbReference>
<evidence type="ECO:0000256" key="1">
    <source>
        <dbReference type="SAM" id="MobiDB-lite"/>
    </source>
</evidence>
<proteinExistence type="predicted"/>
<gene>
    <name evidence="2" type="ORF">GCM10008096_21080</name>
</gene>
<organism evidence="2 3">
    <name type="scientific">Zhihengliuella salsuginis</name>
    <dbReference type="NCBI Taxonomy" id="578222"/>
    <lineage>
        <taxon>Bacteria</taxon>
        <taxon>Bacillati</taxon>
        <taxon>Actinomycetota</taxon>
        <taxon>Actinomycetes</taxon>
        <taxon>Micrococcales</taxon>
        <taxon>Micrococcaceae</taxon>
        <taxon>Zhihengliuella</taxon>
    </lineage>
</organism>
<feature type="region of interest" description="Disordered" evidence="1">
    <location>
        <begin position="37"/>
        <end position="56"/>
    </location>
</feature>
<keyword evidence="3" id="KW-1185">Reference proteome</keyword>
<dbReference type="EMBL" id="BMXK01000008">
    <property type="protein sequence ID" value="GHD08890.1"/>
    <property type="molecule type" value="Genomic_DNA"/>
</dbReference>
<comment type="caution">
    <text evidence="2">The sequence shown here is derived from an EMBL/GenBank/DDBJ whole genome shotgun (WGS) entry which is preliminary data.</text>
</comment>
<reference evidence="3" key="1">
    <citation type="journal article" date="2019" name="Int. J. Syst. Evol. Microbiol.">
        <title>The Global Catalogue of Microorganisms (GCM) 10K type strain sequencing project: providing services to taxonomists for standard genome sequencing and annotation.</title>
        <authorList>
            <consortium name="The Broad Institute Genomics Platform"/>
            <consortium name="The Broad Institute Genome Sequencing Center for Infectious Disease"/>
            <person name="Wu L."/>
            <person name="Ma J."/>
        </authorList>
    </citation>
    <scope>NUCLEOTIDE SEQUENCE [LARGE SCALE GENOMIC DNA]</scope>
    <source>
        <strain evidence="3">KCTC 19466</strain>
    </source>
</reference>
<sequence length="56" mass="5369">MSAQEVRSAGGSTDSVGVGSVALMTVTLDAATGRNRRRGAVGSEAGFGGVSTIAAA</sequence>
<accession>A0ABQ3GKF6</accession>
<name>A0ABQ3GKF6_9MICC</name>